<proteinExistence type="predicted"/>
<name>A0A8J4U8C8_CLAMG</name>
<evidence type="ECO:0000256" key="8">
    <source>
        <dbReference type="ARBA" id="ARBA00023163"/>
    </source>
</evidence>
<dbReference type="EMBL" id="QNUK01000088">
    <property type="protein sequence ID" value="KAF5902518.1"/>
    <property type="molecule type" value="Genomic_DNA"/>
</dbReference>
<dbReference type="Pfam" id="PF00105">
    <property type="entry name" value="zf-C4"/>
    <property type="match status" value="1"/>
</dbReference>
<feature type="compositionally biased region" description="Polar residues" evidence="11">
    <location>
        <begin position="463"/>
        <end position="486"/>
    </location>
</feature>
<dbReference type="InterPro" id="IPR019535">
    <property type="entry name" value="ICE2_C"/>
</dbReference>
<dbReference type="PROSITE" id="PS51843">
    <property type="entry name" value="NR_LBD"/>
    <property type="match status" value="1"/>
</dbReference>
<keyword evidence="9" id="KW-0675">Receptor</keyword>
<keyword evidence="10" id="KW-0539">Nucleus</keyword>
<evidence type="ECO:0000256" key="3">
    <source>
        <dbReference type="ARBA" id="ARBA00022723"/>
    </source>
</evidence>
<feature type="region of interest" description="Disordered" evidence="11">
    <location>
        <begin position="1019"/>
        <end position="1042"/>
    </location>
</feature>
<dbReference type="GO" id="GO:0008023">
    <property type="term" value="C:transcription elongation factor complex"/>
    <property type="evidence" value="ECO:0007669"/>
    <property type="project" value="InterPro"/>
</dbReference>
<keyword evidence="7" id="KW-0238">DNA-binding</keyword>
<feature type="compositionally biased region" description="Basic residues" evidence="11">
    <location>
        <begin position="985"/>
        <end position="994"/>
    </location>
</feature>
<dbReference type="InterPro" id="IPR003079">
    <property type="entry name" value="ROR_rcpt"/>
</dbReference>
<evidence type="ECO:0000256" key="9">
    <source>
        <dbReference type="ARBA" id="ARBA00023170"/>
    </source>
</evidence>
<dbReference type="SMART" id="SM00399">
    <property type="entry name" value="ZnF_C4"/>
    <property type="match status" value="1"/>
</dbReference>
<feature type="compositionally biased region" description="Polar residues" evidence="11">
    <location>
        <begin position="895"/>
        <end position="912"/>
    </location>
</feature>
<sequence length="1307" mass="145644">DGGKSPPLTTPPPQSNSLPVVPIDGVGGGPYVDVTVTWTVVWWRASESERQRRAGQLLPKQQGEKKKSASAAPALLAYGPPSLMMYFVISAMKAQIEIIPCKICGDKSSGIHYGVITCEGCKGFFRRSQQSNAAYSCPRQKNCLIDRTSRNRCQHCRLQKCLAVGMSRDAVKFGRMSKKQRDSLYAEVQKHRLQQQQREQQQQPGEAEPLTPTYGLSANGLTELHDELSGYMDGHTADGTKPDSGVSSFYLDIQPSPDQSGLDINGIKPEPICDFTPASGFFPYCSFSNGETSPTVSMAELEHLAQNISKSHMETCQYLREELQQMTWQAFLQEEMESYQNKPREVMWQLCAIKITEAIQYVVEFAKRIDGFMELCQNDQIVLLKAGSLEVVFVRMCRAFDPQNNTVYFDGKDQAPAVTDQGPFSKDVFDKFSLAPTITELWTMLQSPDEKADLKEDPKKNPSAHSSRSSHTNIKCKKTTPQSNIRHSQETSDCKEALPESKNKVAETTEEDCFPTPKVPYPCFSSLIRKERATCVYSIKNNKQDTAPKNVIEKLKAEVVEFMKYLQDVARVCADDYNFMPVGASRYSEEYFKHCLDHMKNYPQVYSIQEITSLTGGKFVPDISLNFEKQLLAMGTIDMVEKRMLTEDAQLAVDYESVSATNPPIKKAVFLHTPISSDTNAEKLSATYEPHVCLAKEAFLQLLNNSAVFTETWEMPVCVKVNPAKGSTQSKTVYIDPPLLKTEMTWRERSHLFHDESVKMAYKKTGSKPVFFLSAEDYSNRTDFAAEETSSRPVVSFDSMDMDFEVDLTDLESFGESCQPKKKVKANDSKKQTPSKSETKPQVELDESKSSNISTEEASPPKDIISAVSTPAKEDAPEAAVRVSVEDGSMDESAENTFNSMSEEDPLSSSVEEPTEGLSAKRVMLSSKDIDSDEERLIIDDPCSPLNGVASVKSQETPAMPEKNTDPSSSSVSDLNVPPSPSAKGAKKGVKRPRVSADCDQLGHILRMQNAMLKSTTAKNQEPLKAPAAEVRPAETKSNTRSVSLVKSSVSSYLDMEYREGLQNEAAAPATSQPTTQRKRLLKEELLVSAEDEEDYEAPMEGSVLYKLYSLLDVLLMVRSSVSIAHPRHDQETFRAVPVHVLPKLEYQLCYGAETLTHTEACQLWAEKQLHSSTVSLIGRINAHSSKVVQLQELNADWIKNTTCDFKPARCLNTLHHILNKVMSLQEGRYLLGHKSGEAFLTIFKAGDGKKPTRSVYDLQAVHCGPPLIPEGKIPWIPVDPTHLMPFHKKYCRPPCTFPPRQPPQPK</sequence>
<dbReference type="GO" id="GO:0042795">
    <property type="term" value="P:snRNA transcription by RNA polymerase II"/>
    <property type="evidence" value="ECO:0007669"/>
    <property type="project" value="TreeGrafter"/>
</dbReference>
<keyword evidence="4" id="KW-0863">Zinc-finger</keyword>
<feature type="non-terminal residue" evidence="14">
    <location>
        <position position="1"/>
    </location>
</feature>
<dbReference type="PRINTS" id="PR00398">
    <property type="entry name" value="STRDHORMONER"/>
</dbReference>
<dbReference type="FunFam" id="3.30.50.10:FF:000003">
    <property type="entry name" value="Nuclear orphan receptor ROR-beta"/>
    <property type="match status" value="1"/>
</dbReference>
<dbReference type="Pfam" id="PF10505">
    <property type="entry name" value="NARG2_C"/>
    <property type="match status" value="1"/>
</dbReference>
<comment type="caution">
    <text evidence="14">The sequence shown here is derived from an EMBL/GenBank/DDBJ whole genome shotgun (WGS) entry which is preliminary data.</text>
</comment>
<dbReference type="Gene3D" id="1.10.565.10">
    <property type="entry name" value="Retinoid X Receptor"/>
    <property type="match status" value="1"/>
</dbReference>
<evidence type="ECO:0000313" key="14">
    <source>
        <dbReference type="EMBL" id="KAF5902518.1"/>
    </source>
</evidence>
<feature type="non-terminal residue" evidence="14">
    <location>
        <position position="1307"/>
    </location>
</feature>
<accession>A0A8J4U8C8</accession>
<organism evidence="14 15">
    <name type="scientific">Clarias magur</name>
    <name type="common">Asian catfish</name>
    <name type="synonym">Macropteronotus magur</name>
    <dbReference type="NCBI Taxonomy" id="1594786"/>
    <lineage>
        <taxon>Eukaryota</taxon>
        <taxon>Metazoa</taxon>
        <taxon>Chordata</taxon>
        <taxon>Craniata</taxon>
        <taxon>Vertebrata</taxon>
        <taxon>Euteleostomi</taxon>
        <taxon>Actinopterygii</taxon>
        <taxon>Neopterygii</taxon>
        <taxon>Teleostei</taxon>
        <taxon>Ostariophysi</taxon>
        <taxon>Siluriformes</taxon>
        <taxon>Clariidae</taxon>
        <taxon>Clarias</taxon>
    </lineage>
</organism>
<dbReference type="InterPro" id="IPR001723">
    <property type="entry name" value="Nuclear_hrmn_rcpt"/>
</dbReference>
<protein>
    <submittedName>
        <fullName evidence="14">Little elongation complex subunit 2</fullName>
    </submittedName>
</protein>
<dbReference type="SUPFAM" id="SSF57716">
    <property type="entry name" value="Glucocorticoid receptor-like (DNA-binding domain)"/>
    <property type="match status" value="1"/>
</dbReference>
<evidence type="ECO:0000256" key="10">
    <source>
        <dbReference type="ARBA" id="ARBA00023242"/>
    </source>
</evidence>
<dbReference type="GO" id="GO:0043565">
    <property type="term" value="F:sequence-specific DNA binding"/>
    <property type="evidence" value="ECO:0007669"/>
    <property type="project" value="InterPro"/>
</dbReference>
<dbReference type="GO" id="GO:0004879">
    <property type="term" value="F:nuclear receptor activity"/>
    <property type="evidence" value="ECO:0007669"/>
    <property type="project" value="InterPro"/>
</dbReference>
<dbReference type="GO" id="GO:0042796">
    <property type="term" value="P:snRNA transcription by RNA polymerase III"/>
    <property type="evidence" value="ECO:0007669"/>
    <property type="project" value="TreeGrafter"/>
</dbReference>
<dbReference type="InterPro" id="IPR000536">
    <property type="entry name" value="Nucl_hrmn_rcpt_lig-bd"/>
</dbReference>
<dbReference type="InterPro" id="IPR035500">
    <property type="entry name" value="NHR-like_dom_sf"/>
</dbReference>
<keyword evidence="2" id="KW-0217">Developmental protein</keyword>
<evidence type="ECO:0000256" key="2">
    <source>
        <dbReference type="ARBA" id="ARBA00022473"/>
    </source>
</evidence>
<evidence type="ECO:0000256" key="11">
    <source>
        <dbReference type="SAM" id="MobiDB-lite"/>
    </source>
</evidence>
<dbReference type="SUPFAM" id="SSF48508">
    <property type="entry name" value="Nuclear receptor ligand-binding domain"/>
    <property type="match status" value="1"/>
</dbReference>
<keyword evidence="3" id="KW-0479">Metal-binding</keyword>
<evidence type="ECO:0000259" key="13">
    <source>
        <dbReference type="PROSITE" id="PS51843"/>
    </source>
</evidence>
<feature type="compositionally biased region" description="Basic and acidic residues" evidence="11">
    <location>
        <begin position="487"/>
        <end position="500"/>
    </location>
</feature>
<feature type="compositionally biased region" description="Basic and acidic residues" evidence="11">
    <location>
        <begin position="825"/>
        <end position="849"/>
    </location>
</feature>
<evidence type="ECO:0000256" key="7">
    <source>
        <dbReference type="ARBA" id="ARBA00023125"/>
    </source>
</evidence>
<dbReference type="PRINTS" id="PR00047">
    <property type="entry name" value="STROIDFINGER"/>
</dbReference>
<dbReference type="CDD" id="cd06968">
    <property type="entry name" value="NR_DBD_ROR"/>
    <property type="match status" value="1"/>
</dbReference>
<keyword evidence="8" id="KW-0804">Transcription</keyword>
<feature type="region of interest" description="Disordered" evidence="11">
    <location>
        <begin position="1"/>
        <end position="20"/>
    </location>
</feature>
<dbReference type="PRINTS" id="PR01293">
    <property type="entry name" value="RORNUCRECPTR"/>
</dbReference>
<dbReference type="OrthoDB" id="6288737at2759"/>
<feature type="domain" description="NR LBD" evidence="13">
    <location>
        <begin position="300"/>
        <end position="572"/>
    </location>
</feature>
<dbReference type="PANTHER" id="PTHR14633">
    <property type="entry name" value="LITTLE ELONGATION COMPLEX SUBUNIT 2"/>
    <property type="match status" value="1"/>
</dbReference>
<dbReference type="InterPro" id="IPR013088">
    <property type="entry name" value="Znf_NHR/GATA"/>
</dbReference>
<evidence type="ECO:0000259" key="12">
    <source>
        <dbReference type="PROSITE" id="PS51030"/>
    </source>
</evidence>
<dbReference type="PROSITE" id="PS51030">
    <property type="entry name" value="NUCLEAR_REC_DBD_2"/>
    <property type="match status" value="1"/>
</dbReference>
<feature type="region of interest" description="Disordered" evidence="11">
    <location>
        <begin position="184"/>
        <end position="252"/>
    </location>
</feature>
<evidence type="ECO:0000256" key="6">
    <source>
        <dbReference type="ARBA" id="ARBA00023015"/>
    </source>
</evidence>
<dbReference type="Gene3D" id="3.30.50.10">
    <property type="entry name" value="Erythroid Transcription Factor GATA-1, subunit A"/>
    <property type="match status" value="1"/>
</dbReference>
<reference evidence="14" key="1">
    <citation type="submission" date="2020-07" db="EMBL/GenBank/DDBJ databases">
        <title>Clarias magur genome sequencing, assembly and annotation.</title>
        <authorList>
            <person name="Kushwaha B."/>
            <person name="Kumar R."/>
            <person name="Das P."/>
            <person name="Joshi C.G."/>
            <person name="Kumar D."/>
            <person name="Nagpure N.S."/>
            <person name="Pandey M."/>
            <person name="Agarwal S."/>
            <person name="Srivastava S."/>
            <person name="Singh M."/>
            <person name="Sahoo L."/>
            <person name="Jayasankar P."/>
            <person name="Meher P.K."/>
            <person name="Koringa P.G."/>
            <person name="Iquebal M.A."/>
            <person name="Das S.P."/>
            <person name="Bit A."/>
            <person name="Patnaik S."/>
            <person name="Patel N."/>
            <person name="Shah T.M."/>
            <person name="Hinsu A."/>
            <person name="Jena J.K."/>
        </authorList>
    </citation>
    <scope>NUCLEOTIDE SEQUENCE</scope>
    <source>
        <strain evidence="14">CIFAMagur01</strain>
        <tissue evidence="14">Testis</tissue>
    </source>
</reference>
<dbReference type="Proteomes" id="UP000727407">
    <property type="component" value="Unassembled WGS sequence"/>
</dbReference>
<feature type="region of interest" description="Disordered" evidence="11">
    <location>
        <begin position="816"/>
        <end position="995"/>
    </location>
</feature>
<evidence type="ECO:0000256" key="1">
    <source>
        <dbReference type="ARBA" id="ARBA00004123"/>
    </source>
</evidence>
<evidence type="ECO:0000256" key="5">
    <source>
        <dbReference type="ARBA" id="ARBA00022833"/>
    </source>
</evidence>
<comment type="subcellular location">
    <subcellularLocation>
        <location evidence="1">Nucleus</location>
    </subcellularLocation>
</comment>
<keyword evidence="15" id="KW-1185">Reference proteome</keyword>
<dbReference type="GO" id="GO:0008270">
    <property type="term" value="F:zinc ion binding"/>
    <property type="evidence" value="ECO:0007669"/>
    <property type="project" value="UniProtKB-KW"/>
</dbReference>
<keyword evidence="6" id="KW-0805">Transcription regulation</keyword>
<dbReference type="InterPro" id="IPR001628">
    <property type="entry name" value="Znf_hrmn_rcpt"/>
</dbReference>
<dbReference type="PROSITE" id="PS00031">
    <property type="entry name" value="NUCLEAR_REC_DBD_1"/>
    <property type="match status" value="1"/>
</dbReference>
<dbReference type="InterPro" id="IPR044101">
    <property type="entry name" value="NR_DBD_ROR"/>
</dbReference>
<dbReference type="GO" id="GO:0045945">
    <property type="term" value="P:positive regulation of transcription by RNA polymerase III"/>
    <property type="evidence" value="ECO:0007669"/>
    <property type="project" value="TreeGrafter"/>
</dbReference>
<dbReference type="PANTHER" id="PTHR14633:SF3">
    <property type="entry name" value="LITTLE ELONGATION COMPLEX SUBUNIT 2"/>
    <property type="match status" value="1"/>
</dbReference>
<gene>
    <name evidence="14" type="primary">ice2</name>
    <name evidence="14" type="ORF">DAT39_007740</name>
</gene>
<feature type="domain" description="Nuclear receptor" evidence="12">
    <location>
        <begin position="98"/>
        <end position="173"/>
    </location>
</feature>
<keyword evidence="5" id="KW-0862">Zinc</keyword>
<evidence type="ECO:0000313" key="15">
    <source>
        <dbReference type="Proteomes" id="UP000727407"/>
    </source>
</evidence>
<feature type="region of interest" description="Disordered" evidence="11">
    <location>
        <begin position="449"/>
        <end position="500"/>
    </location>
</feature>
<evidence type="ECO:0000256" key="4">
    <source>
        <dbReference type="ARBA" id="ARBA00022771"/>
    </source>
</evidence>
<feature type="compositionally biased region" description="Low complexity" evidence="11">
    <location>
        <begin position="194"/>
        <end position="203"/>
    </location>
</feature>
<feature type="compositionally biased region" description="Basic and acidic residues" evidence="11">
    <location>
        <begin position="449"/>
        <end position="460"/>
    </location>
</feature>
<dbReference type="Pfam" id="PF00104">
    <property type="entry name" value="Hormone_recep"/>
    <property type="match status" value="1"/>
</dbReference>